<gene>
    <name evidence="8" type="ORF">SAMN05216605_101106</name>
</gene>
<evidence type="ECO:0000256" key="6">
    <source>
        <dbReference type="RuleBase" id="RU369025"/>
    </source>
</evidence>
<dbReference type="GO" id="GO:0005886">
    <property type="term" value="C:plasma membrane"/>
    <property type="evidence" value="ECO:0007669"/>
    <property type="project" value="UniProtKB-SubCell"/>
</dbReference>
<dbReference type="PANTHER" id="PTHR30221">
    <property type="entry name" value="SMALL-CONDUCTANCE MECHANOSENSITIVE CHANNEL"/>
    <property type="match status" value="1"/>
</dbReference>
<dbReference type="InterPro" id="IPR018490">
    <property type="entry name" value="cNMP-bd_dom_sf"/>
</dbReference>
<keyword evidence="9" id="KW-1185">Reference proteome</keyword>
<feature type="transmembrane region" description="Helical" evidence="6">
    <location>
        <begin position="109"/>
        <end position="127"/>
    </location>
</feature>
<comment type="subcellular location">
    <subcellularLocation>
        <location evidence="6">Cell inner membrane</location>
        <topology evidence="6">Multi-pass membrane protein</topology>
    </subcellularLocation>
    <subcellularLocation>
        <location evidence="1">Cell membrane</location>
        <topology evidence="1">Multi-pass membrane protein</topology>
    </subcellularLocation>
</comment>
<dbReference type="CDD" id="cd00038">
    <property type="entry name" value="CAP_ED"/>
    <property type="match status" value="1"/>
</dbReference>
<evidence type="ECO:0000313" key="9">
    <source>
        <dbReference type="Proteomes" id="UP000182894"/>
    </source>
</evidence>
<keyword evidence="6" id="KW-0813">Transport</keyword>
<dbReference type="InterPro" id="IPR000595">
    <property type="entry name" value="cNMP-bd_dom"/>
</dbReference>
<dbReference type="InterPro" id="IPR016846">
    <property type="entry name" value="cNMP-bd_ion_channel"/>
</dbReference>
<dbReference type="STRING" id="89065.SAMN05216605_101106"/>
<name>A0A1G7RCF5_9PSED</name>
<dbReference type="SUPFAM" id="SSF51206">
    <property type="entry name" value="cAMP-binding domain-like"/>
    <property type="match status" value="1"/>
</dbReference>
<keyword evidence="6" id="KW-0997">Cell inner membrane</keyword>
<evidence type="ECO:0000313" key="8">
    <source>
        <dbReference type="EMBL" id="SDG08457.1"/>
    </source>
</evidence>
<feature type="domain" description="Cyclic nucleotide-binding" evidence="7">
    <location>
        <begin position="337"/>
        <end position="439"/>
    </location>
</feature>
<comment type="function">
    <text evidence="6">Mechanosensitive channel that participates in the regulation of osmotic pressure changes within the cell, opening in response to stretch forces in the membrane lipid bilayer, without the need for other proteins. Contributes to normal resistance to hypoosmotic shock. Forms an ion channel of 1.0 nanosiemens conductance with a slight preference for anions.</text>
</comment>
<evidence type="ECO:0000256" key="2">
    <source>
        <dbReference type="ARBA" id="ARBA00022475"/>
    </source>
</evidence>
<dbReference type="InterPro" id="IPR045275">
    <property type="entry name" value="MscS_archaea/bacteria_type"/>
</dbReference>
<protein>
    <recommendedName>
        <fullName evidence="6">Small-conductance mechanosensitive channel</fullName>
    </recommendedName>
</protein>
<dbReference type="InterPro" id="IPR011066">
    <property type="entry name" value="MscS_channel_C_sf"/>
</dbReference>
<dbReference type="Proteomes" id="UP000182894">
    <property type="component" value="Unassembled WGS sequence"/>
</dbReference>
<dbReference type="GO" id="GO:0008381">
    <property type="term" value="F:mechanosensitive monoatomic ion channel activity"/>
    <property type="evidence" value="ECO:0007669"/>
    <property type="project" value="InterPro"/>
</dbReference>
<dbReference type="PROSITE" id="PS50042">
    <property type="entry name" value="CNMP_BINDING_3"/>
    <property type="match status" value="1"/>
</dbReference>
<evidence type="ECO:0000256" key="3">
    <source>
        <dbReference type="ARBA" id="ARBA00022692"/>
    </source>
</evidence>
<feature type="transmembrane region" description="Helical" evidence="6">
    <location>
        <begin position="6"/>
        <end position="25"/>
    </location>
</feature>
<dbReference type="Gene3D" id="2.30.30.60">
    <property type="match status" value="1"/>
</dbReference>
<dbReference type="InterPro" id="IPR006685">
    <property type="entry name" value="MscS_channel_2nd"/>
</dbReference>
<feature type="transmembrane region" description="Helical" evidence="6">
    <location>
        <begin position="37"/>
        <end position="57"/>
    </location>
</feature>
<dbReference type="Pfam" id="PF00027">
    <property type="entry name" value="cNMP_binding"/>
    <property type="match status" value="1"/>
</dbReference>
<dbReference type="Pfam" id="PF00924">
    <property type="entry name" value="MS_channel_2nd"/>
    <property type="match status" value="1"/>
</dbReference>
<dbReference type="EMBL" id="FNCO01000001">
    <property type="protein sequence ID" value="SDG08457.1"/>
    <property type="molecule type" value="Genomic_DNA"/>
</dbReference>
<sequence length="483" mass="52941">MDFPQICSLIAGFVLLALDLLVWHLTPSVRMLHRTLVRIFLFLLFSWLIIAIGVSPLQPSPWPDNVALNMLSTVLAVLWWFFAARTPTVVLSAMFFNRGEHAARLFQDILGAGIFLVAIVAAAGYVMQLPVKGLLATSGGMAIVGGLALRSTLSDLFSGVVLNTTKPYQVDDYVKIDSIEGKVVDIDWRATHLITSHGSMAVIPNSIVANAKVLNFSRPVDLHGVNITLQVAAHVRPGRVIEALERALQGTRHLLASHPPKASVKGAGPEFIEYEARGFIVSIGQRTEVCNHLFDLAHRHLEAAGISLGSAPLGPAVQGAQSQRWSRQRLLLEDVKIFRSLSEVQRDQLAQDMRMVECIPGQVVLELAQVSDFLMVISTGVMSASVHDGERLLEAARMGPGEVLGEEGILSEGRSRAQFRCITGCVLFRIDQVTLRAYLEQGDEFKAALNKLQLFRQGVRQSLLLQKPVAIKKGGFLRWLKSA</sequence>
<evidence type="ECO:0000259" key="7">
    <source>
        <dbReference type="PROSITE" id="PS50042"/>
    </source>
</evidence>
<keyword evidence="2" id="KW-1003">Cell membrane</keyword>
<keyword evidence="5 6" id="KW-0472">Membrane</keyword>
<comment type="subunit">
    <text evidence="6">Homoheptamer.</text>
</comment>
<comment type="similarity">
    <text evidence="6">Belongs to the MscS (TC 1.A.23) family.</text>
</comment>
<dbReference type="SUPFAM" id="SSF82689">
    <property type="entry name" value="Mechanosensitive channel protein MscS (YggB), C-terminal domain"/>
    <property type="match status" value="1"/>
</dbReference>
<keyword evidence="6" id="KW-0407">Ion channel</keyword>
<keyword evidence="3 6" id="KW-0812">Transmembrane</keyword>
<reference evidence="9" key="1">
    <citation type="submission" date="2016-10" db="EMBL/GenBank/DDBJ databases">
        <authorList>
            <person name="Varghese N."/>
            <person name="Submissions S."/>
        </authorList>
    </citation>
    <scope>NUCLEOTIDE SEQUENCE [LARGE SCALE GENOMIC DNA]</scope>
    <source>
        <strain evidence="9">ATCC 700689</strain>
    </source>
</reference>
<evidence type="ECO:0000256" key="1">
    <source>
        <dbReference type="ARBA" id="ARBA00004651"/>
    </source>
</evidence>
<dbReference type="AlphaFoldDB" id="A0A1G7RCF5"/>
<dbReference type="InterPro" id="IPR010920">
    <property type="entry name" value="LSM_dom_sf"/>
</dbReference>
<dbReference type="PANTHER" id="PTHR30221:SF1">
    <property type="entry name" value="SMALL-CONDUCTANCE MECHANOSENSITIVE CHANNEL"/>
    <property type="match status" value="1"/>
</dbReference>
<organism evidence="8 9">
    <name type="scientific">Pseudomonas abietaniphila</name>
    <dbReference type="NCBI Taxonomy" id="89065"/>
    <lineage>
        <taxon>Bacteria</taxon>
        <taxon>Pseudomonadati</taxon>
        <taxon>Pseudomonadota</taxon>
        <taxon>Gammaproteobacteria</taxon>
        <taxon>Pseudomonadales</taxon>
        <taxon>Pseudomonadaceae</taxon>
        <taxon>Pseudomonas</taxon>
    </lineage>
</organism>
<dbReference type="Gene3D" id="2.60.120.10">
    <property type="entry name" value="Jelly Rolls"/>
    <property type="match status" value="1"/>
</dbReference>
<feature type="transmembrane region" description="Helical" evidence="6">
    <location>
        <begin position="77"/>
        <end position="97"/>
    </location>
</feature>
<dbReference type="Gene3D" id="1.10.287.1260">
    <property type="match status" value="1"/>
</dbReference>
<dbReference type="SMART" id="SM00100">
    <property type="entry name" value="cNMP"/>
    <property type="match status" value="1"/>
</dbReference>
<proteinExistence type="inferred from homology"/>
<dbReference type="SUPFAM" id="SSF50182">
    <property type="entry name" value="Sm-like ribonucleoproteins"/>
    <property type="match status" value="1"/>
</dbReference>
<keyword evidence="4 6" id="KW-1133">Transmembrane helix</keyword>
<accession>A0A1G7RCF5</accession>
<keyword evidence="6" id="KW-0406">Ion transport</keyword>
<dbReference type="InterPro" id="IPR023408">
    <property type="entry name" value="MscS_beta-dom_sf"/>
</dbReference>
<evidence type="ECO:0000256" key="4">
    <source>
        <dbReference type="ARBA" id="ARBA00022989"/>
    </source>
</evidence>
<evidence type="ECO:0000256" key="5">
    <source>
        <dbReference type="ARBA" id="ARBA00023136"/>
    </source>
</evidence>
<dbReference type="InterPro" id="IPR014710">
    <property type="entry name" value="RmlC-like_jellyroll"/>
</dbReference>
<dbReference type="PIRSF" id="PIRSF026673">
    <property type="entry name" value="UCP026673_ion_chan"/>
    <property type="match status" value="1"/>
</dbReference>